<dbReference type="PANTHER" id="PTHR42842:SF3">
    <property type="entry name" value="FAD_NAD(P)-BINDING OXIDOREDUCTASE FAMILY PROTEIN"/>
    <property type="match status" value="1"/>
</dbReference>
<dbReference type="AlphaFoldDB" id="A0A9D2J689"/>
<evidence type="ECO:0000259" key="1">
    <source>
        <dbReference type="Pfam" id="PF21688"/>
    </source>
</evidence>
<dbReference type="InterPro" id="IPR028348">
    <property type="entry name" value="FAD-binding_protein"/>
</dbReference>
<reference evidence="2" key="2">
    <citation type="submission" date="2021-04" db="EMBL/GenBank/DDBJ databases">
        <authorList>
            <person name="Gilroy R."/>
        </authorList>
    </citation>
    <scope>NUCLEOTIDE SEQUENCE</scope>
    <source>
        <strain evidence="2">CHK179-28034</strain>
    </source>
</reference>
<accession>A0A9D2J689</accession>
<protein>
    <submittedName>
        <fullName evidence="2">NAD(P)-binding protein</fullName>
    </submittedName>
</protein>
<organism evidence="2 3">
    <name type="scientific">Candidatus Anaerobutyricum stercoris</name>
    <dbReference type="NCBI Taxonomy" id="2838457"/>
    <lineage>
        <taxon>Bacteria</taxon>
        <taxon>Bacillati</taxon>
        <taxon>Bacillota</taxon>
        <taxon>Clostridia</taxon>
        <taxon>Lachnospirales</taxon>
        <taxon>Lachnospiraceae</taxon>
        <taxon>Anaerobutyricum</taxon>
    </lineage>
</organism>
<dbReference type="Pfam" id="PF21688">
    <property type="entry name" value="FAD-depend_C"/>
    <property type="match status" value="1"/>
</dbReference>
<reference evidence="2" key="1">
    <citation type="journal article" date="2021" name="PeerJ">
        <title>Extensive microbial diversity within the chicken gut microbiome revealed by metagenomics and culture.</title>
        <authorList>
            <person name="Gilroy R."/>
            <person name="Ravi A."/>
            <person name="Getino M."/>
            <person name="Pursley I."/>
            <person name="Horton D.L."/>
            <person name="Alikhan N.F."/>
            <person name="Baker D."/>
            <person name="Gharbi K."/>
            <person name="Hall N."/>
            <person name="Watson M."/>
            <person name="Adriaenssens E.M."/>
            <person name="Foster-Nyarko E."/>
            <person name="Jarju S."/>
            <person name="Secka A."/>
            <person name="Antonio M."/>
            <person name="Oren A."/>
            <person name="Chaudhuri R.R."/>
            <person name="La Ragione R."/>
            <person name="Hildebrand F."/>
            <person name="Pallen M.J."/>
        </authorList>
    </citation>
    <scope>NUCLEOTIDE SEQUENCE</scope>
    <source>
        <strain evidence="2">CHK179-28034</strain>
    </source>
</reference>
<sequence length="575" mass="63180">MIRISQLKLPVDHTEKALAAEIARRAYGQQPVEWKIVRRSIDARKKPELFYTYTIDAAFAGEKKVLQHRNSKWSRVKEERYRFPVHADDVGGGQRLPEEERPVIIGAGPAGLFAALVLARNGFAPVVYERGDAVELRTKKVEHFFKEGVLDTESNVQFGEGGAGTFSDGKLNTVVKDKSGKNRFVLEEFVKHGAPEEILYEAKPHIGTDILKRVVASIREEILSLGGEIHFGTKLVELLTEEKGEERMLTGIRLETAAPESGNNAAGVKVNPADRDGKRHIIEKSCRTVILAVGHSARDTFYMLYDKGLFMRPKSFAIGVRVEHPAAMINESQYGEKYAEILPAASYKLTHQCKNGRGVYSFCMCPGGYVVNSSSEEGLLCVNGMSDYKRDSANSNSAIITTVTPEDFALSENGTTRAGDPVHPLAGVEFQRRYEKLAYASAGGKIPLQLYGDFKEGKVSTGFGGVTPCMKGQWQFADVRKCLPDYVVESLIEGMEAFGHKIKGYDRPDAIFSGVETRTSSPVRMERDESGQANIRGLFPCGEGAGYAGGITSAAMDGLRMAEAAARKLSKMILF</sequence>
<evidence type="ECO:0000313" key="2">
    <source>
        <dbReference type="EMBL" id="HIZ38585.1"/>
    </source>
</evidence>
<gene>
    <name evidence="2" type="ORF">H9968_01480</name>
</gene>
<comment type="caution">
    <text evidence="2">The sequence shown here is derived from an EMBL/GenBank/DDBJ whole genome shotgun (WGS) entry which is preliminary data.</text>
</comment>
<dbReference type="EMBL" id="DXBR01000019">
    <property type="protein sequence ID" value="HIZ38585.1"/>
    <property type="molecule type" value="Genomic_DNA"/>
</dbReference>
<dbReference type="Gene3D" id="3.30.70.2700">
    <property type="match status" value="1"/>
</dbReference>
<proteinExistence type="predicted"/>
<dbReference type="Gene3D" id="3.50.50.60">
    <property type="entry name" value="FAD/NAD(P)-binding domain"/>
    <property type="match status" value="2"/>
</dbReference>
<evidence type="ECO:0000313" key="3">
    <source>
        <dbReference type="Proteomes" id="UP000824049"/>
    </source>
</evidence>
<feature type="domain" description="FAD-dependent protein C-terminal" evidence="1">
    <location>
        <begin position="315"/>
        <end position="519"/>
    </location>
</feature>
<dbReference type="SUPFAM" id="SSF51905">
    <property type="entry name" value="FAD/NAD(P)-binding domain"/>
    <property type="match status" value="1"/>
</dbReference>
<dbReference type="PIRSF" id="PIRSF038984">
    <property type="entry name" value="FAD_binding_protein"/>
    <property type="match status" value="1"/>
</dbReference>
<name>A0A9D2J689_9FIRM</name>
<dbReference type="Pfam" id="PF13450">
    <property type="entry name" value="NAD_binding_8"/>
    <property type="match status" value="1"/>
</dbReference>
<dbReference type="Proteomes" id="UP000824049">
    <property type="component" value="Unassembled WGS sequence"/>
</dbReference>
<dbReference type="InterPro" id="IPR049516">
    <property type="entry name" value="FAD-depend_C"/>
</dbReference>
<dbReference type="InterPro" id="IPR036188">
    <property type="entry name" value="FAD/NAD-bd_sf"/>
</dbReference>
<dbReference type="PANTHER" id="PTHR42842">
    <property type="entry name" value="FAD/NAD(P)-BINDING OXIDOREDUCTASE"/>
    <property type="match status" value="1"/>
</dbReference>